<evidence type="ECO:0000256" key="3">
    <source>
        <dbReference type="ARBA" id="ARBA00022676"/>
    </source>
</evidence>
<dbReference type="OrthoDB" id="2139606at2759"/>
<dbReference type="GO" id="GO:0008499">
    <property type="term" value="F:N-acetyl-beta-D-glucosaminide beta-(1,3)-galactosyltransferase activity"/>
    <property type="evidence" value="ECO:0007669"/>
    <property type="project" value="TreeGrafter"/>
</dbReference>
<evidence type="ECO:0000256" key="4">
    <source>
        <dbReference type="ARBA" id="ARBA00022679"/>
    </source>
</evidence>
<protein>
    <recommendedName>
        <fullName evidence="10">Hexosyltransferase</fullName>
        <ecNumber evidence="10">2.4.1.-</ecNumber>
    </recommendedName>
</protein>
<evidence type="ECO:0000256" key="9">
    <source>
        <dbReference type="ARBA" id="ARBA00023136"/>
    </source>
</evidence>
<keyword evidence="7" id="KW-1133">Transmembrane helix</keyword>
<dbReference type="PANTHER" id="PTHR11214:SF376">
    <property type="entry name" value="HEXOSYLTRANSFERASE"/>
    <property type="match status" value="1"/>
</dbReference>
<keyword evidence="12" id="KW-1185">Reference proteome</keyword>
<dbReference type="Pfam" id="PF01762">
    <property type="entry name" value="Galactosyl_T"/>
    <property type="match status" value="1"/>
</dbReference>
<dbReference type="AlphaFoldDB" id="A0A183AA62"/>
<dbReference type="GO" id="GO:0000139">
    <property type="term" value="C:Golgi membrane"/>
    <property type="evidence" value="ECO:0007669"/>
    <property type="project" value="UniProtKB-SubCell"/>
</dbReference>
<dbReference type="Proteomes" id="UP000272942">
    <property type="component" value="Unassembled WGS sequence"/>
</dbReference>
<dbReference type="WBParaSite" id="ECPE_0000385201-mRNA-1">
    <property type="protein sequence ID" value="ECPE_0000385201-mRNA-1"/>
    <property type="gene ID" value="ECPE_0000385201"/>
</dbReference>
<evidence type="ECO:0000256" key="1">
    <source>
        <dbReference type="ARBA" id="ARBA00004323"/>
    </source>
</evidence>
<dbReference type="EC" id="2.4.1.-" evidence="10"/>
<accession>A0A183AA62</accession>
<dbReference type="PANTHER" id="PTHR11214">
    <property type="entry name" value="BETA-1,3-N-ACETYLGLUCOSAMINYLTRANSFERASE"/>
    <property type="match status" value="1"/>
</dbReference>
<evidence type="ECO:0000256" key="10">
    <source>
        <dbReference type="RuleBase" id="RU363063"/>
    </source>
</evidence>
<dbReference type="InterPro" id="IPR002659">
    <property type="entry name" value="Glyco_trans_31"/>
</dbReference>
<keyword evidence="5" id="KW-0812">Transmembrane</keyword>
<evidence type="ECO:0000256" key="7">
    <source>
        <dbReference type="ARBA" id="ARBA00022989"/>
    </source>
</evidence>
<evidence type="ECO:0000313" key="11">
    <source>
        <dbReference type="EMBL" id="VDP70779.1"/>
    </source>
</evidence>
<keyword evidence="4" id="KW-0808">Transferase</keyword>
<dbReference type="GO" id="GO:0006493">
    <property type="term" value="P:protein O-linked glycosylation"/>
    <property type="evidence" value="ECO:0007669"/>
    <property type="project" value="TreeGrafter"/>
</dbReference>
<proteinExistence type="inferred from homology"/>
<organism evidence="13">
    <name type="scientific">Echinostoma caproni</name>
    <dbReference type="NCBI Taxonomy" id="27848"/>
    <lineage>
        <taxon>Eukaryota</taxon>
        <taxon>Metazoa</taxon>
        <taxon>Spiralia</taxon>
        <taxon>Lophotrochozoa</taxon>
        <taxon>Platyhelminthes</taxon>
        <taxon>Trematoda</taxon>
        <taxon>Digenea</taxon>
        <taxon>Plagiorchiida</taxon>
        <taxon>Echinostomata</taxon>
        <taxon>Echinostomatoidea</taxon>
        <taxon>Echinostomatidae</taxon>
        <taxon>Echinostoma</taxon>
    </lineage>
</organism>
<keyword evidence="9" id="KW-0472">Membrane</keyword>
<evidence type="ECO:0000256" key="6">
    <source>
        <dbReference type="ARBA" id="ARBA00022968"/>
    </source>
</evidence>
<sequence>MKRMKGVKISGITLLVVCSILFLKQWMNIHYSDKLKTSLYLFKPFASESIRADREQRTACHWPPHSTEDIRNPKTRLFHLAIQPCVQKQNGKDHSDTRWERYYKLLKILYPGRLTNGSITHRARIMEHALRVDPNEYNYNLYPQLIDVKETVSLVRQGHKVVRKPINDPNIPILVAPRGFCDPSKNKQDSSELVVLIKSCVRCRKDRYWARETYMQPHLWGDFHIRFVFGVSVHHRSHGNEKQDYVNTKRELITEANQFGDILIGDFEDNYFSLTLKQAFTFRWASVFCAHETQLFLFLDHDYTAIPTNLIRFVRGLPAEILPDVSFGIPGQNHLVLRPEKASDNRWAISEDEFPWDYYPAYFGGYSYMKGINIVTDMAIASAFVHPLRVEDAHMGILRYRAGVQTYVIPQLVHTVNSAKELRTIICGNSWHIRNFFNWTTGRIIGR</sequence>
<reference evidence="13" key="1">
    <citation type="submission" date="2016-06" db="UniProtKB">
        <authorList>
            <consortium name="WormBaseParasite"/>
        </authorList>
    </citation>
    <scope>IDENTIFICATION</scope>
</reference>
<evidence type="ECO:0000313" key="12">
    <source>
        <dbReference type="Proteomes" id="UP000272942"/>
    </source>
</evidence>
<gene>
    <name evidence="11" type="ORF">ECPE_LOCUS3847</name>
</gene>
<keyword evidence="3 10" id="KW-0328">Glycosyltransferase</keyword>
<keyword evidence="6" id="KW-0735">Signal-anchor</keyword>
<name>A0A183AA62_9TREM</name>
<reference evidence="11 12" key="2">
    <citation type="submission" date="2018-11" db="EMBL/GenBank/DDBJ databases">
        <authorList>
            <consortium name="Pathogen Informatics"/>
        </authorList>
    </citation>
    <scope>NUCLEOTIDE SEQUENCE [LARGE SCALE GENOMIC DNA]</scope>
    <source>
        <strain evidence="11 12">Egypt</strain>
    </source>
</reference>
<dbReference type="EMBL" id="UZAN01040747">
    <property type="protein sequence ID" value="VDP70779.1"/>
    <property type="molecule type" value="Genomic_DNA"/>
</dbReference>
<comment type="similarity">
    <text evidence="2 10">Belongs to the glycosyltransferase 31 family.</text>
</comment>
<evidence type="ECO:0000256" key="5">
    <source>
        <dbReference type="ARBA" id="ARBA00022692"/>
    </source>
</evidence>
<comment type="subcellular location">
    <subcellularLocation>
        <location evidence="1 10">Golgi apparatus membrane</location>
        <topology evidence="1 10">Single-pass type II membrane protein</topology>
    </subcellularLocation>
</comment>
<keyword evidence="8 10" id="KW-0333">Golgi apparatus</keyword>
<evidence type="ECO:0000256" key="2">
    <source>
        <dbReference type="ARBA" id="ARBA00008661"/>
    </source>
</evidence>
<evidence type="ECO:0000256" key="8">
    <source>
        <dbReference type="ARBA" id="ARBA00023034"/>
    </source>
</evidence>
<evidence type="ECO:0000313" key="13">
    <source>
        <dbReference type="WBParaSite" id="ECPE_0000385201-mRNA-1"/>
    </source>
</evidence>